<dbReference type="InterPro" id="IPR016032">
    <property type="entry name" value="Sig_transdc_resp-reg_C-effctor"/>
</dbReference>
<reference evidence="8 10" key="2">
    <citation type="submission" date="2018-12" db="EMBL/GenBank/DDBJ databases">
        <title>A novel vanA-carrying plasmid in a clinical isolate of Enterococcus avium.</title>
        <authorList>
            <person name="Bernasconi O.J."/>
            <person name="Luzzaro F."/>
            <person name="Endimiani A."/>
        </authorList>
    </citation>
    <scope>NUCLEOTIDE SEQUENCE [LARGE SCALE GENOMIC DNA]</scope>
    <source>
        <strain evidence="8 10">LC0559/18</strain>
    </source>
</reference>
<dbReference type="SMART" id="SM00862">
    <property type="entry name" value="Trans_reg_C"/>
    <property type="match status" value="1"/>
</dbReference>
<evidence type="ECO:0000256" key="1">
    <source>
        <dbReference type="ARBA" id="ARBA00023015"/>
    </source>
</evidence>
<dbReference type="SUPFAM" id="SSF46894">
    <property type="entry name" value="C-terminal effector domain of the bipartite response regulators"/>
    <property type="match status" value="1"/>
</dbReference>
<evidence type="ECO:0000256" key="3">
    <source>
        <dbReference type="ARBA" id="ARBA00023163"/>
    </source>
</evidence>
<dbReference type="GO" id="GO:0000160">
    <property type="term" value="P:phosphorelay signal transduction system"/>
    <property type="evidence" value="ECO:0007669"/>
    <property type="project" value="InterPro"/>
</dbReference>
<dbReference type="Proteomes" id="UP001264335">
    <property type="component" value="Unassembled WGS sequence"/>
</dbReference>
<dbReference type="InterPro" id="IPR036388">
    <property type="entry name" value="WH-like_DNA-bd_sf"/>
</dbReference>
<keyword evidence="3" id="KW-0804">Transcription</keyword>
<dbReference type="Proteomes" id="UP000288388">
    <property type="component" value="Unassembled WGS sequence"/>
</dbReference>
<accession>A0A2N8Q0M5</accession>
<dbReference type="Pfam" id="PF00486">
    <property type="entry name" value="Trans_reg_C"/>
    <property type="match status" value="1"/>
</dbReference>
<dbReference type="GO" id="GO:0003677">
    <property type="term" value="F:DNA binding"/>
    <property type="evidence" value="ECO:0007669"/>
    <property type="project" value="UniProtKB-UniRule"/>
</dbReference>
<dbReference type="EMBL" id="RYZS01000001">
    <property type="protein sequence ID" value="RVU93996.1"/>
    <property type="molecule type" value="Genomic_DNA"/>
</dbReference>
<name>A0A2N8Q0M5_ENTAV</name>
<evidence type="ECO:0000313" key="11">
    <source>
        <dbReference type="Proteomes" id="UP000316316"/>
    </source>
</evidence>
<dbReference type="Proteomes" id="UP000316316">
    <property type="component" value="Unassembled WGS sequence"/>
</dbReference>
<evidence type="ECO:0000313" key="7">
    <source>
        <dbReference type="EMBL" id="MDT2516093.1"/>
    </source>
</evidence>
<evidence type="ECO:0000256" key="4">
    <source>
        <dbReference type="PROSITE-ProRule" id="PRU01091"/>
    </source>
</evidence>
<dbReference type="Proteomes" id="UP001260773">
    <property type="component" value="Unassembled WGS sequence"/>
</dbReference>
<evidence type="ECO:0000313" key="6">
    <source>
        <dbReference type="EMBL" id="MDT2403857.1"/>
    </source>
</evidence>
<feature type="DNA-binding region" description="OmpR/PhoB-type" evidence="4">
    <location>
        <begin position="119"/>
        <end position="221"/>
    </location>
</feature>
<evidence type="ECO:0000256" key="2">
    <source>
        <dbReference type="ARBA" id="ARBA00023125"/>
    </source>
</evidence>
<dbReference type="EMBL" id="JARPWY010000065">
    <property type="protein sequence ID" value="MDT2516093.1"/>
    <property type="molecule type" value="Genomic_DNA"/>
</dbReference>
<dbReference type="EMBL" id="PDXQ01000001">
    <property type="protein sequence ID" value="TRZ35112.1"/>
    <property type="molecule type" value="Genomic_DNA"/>
</dbReference>
<dbReference type="GeneID" id="69569751"/>
<evidence type="ECO:0000259" key="5">
    <source>
        <dbReference type="PROSITE" id="PS51755"/>
    </source>
</evidence>
<keyword evidence="2 4" id="KW-0238">DNA-binding</keyword>
<dbReference type="PROSITE" id="PS51755">
    <property type="entry name" value="OMPR_PHOB"/>
    <property type="match status" value="1"/>
</dbReference>
<dbReference type="EMBL" id="JARPWH010000068">
    <property type="protein sequence ID" value="MDT2403857.1"/>
    <property type="molecule type" value="Genomic_DNA"/>
</dbReference>
<dbReference type="CDD" id="cd00383">
    <property type="entry name" value="trans_reg_C"/>
    <property type="match status" value="1"/>
</dbReference>
<proteinExistence type="predicted"/>
<reference evidence="6 12" key="3">
    <citation type="submission" date="2023-03" db="EMBL/GenBank/DDBJ databases">
        <authorList>
            <person name="Shen W."/>
            <person name="Cai J."/>
        </authorList>
    </citation>
    <scope>NUCLEOTIDE SEQUENCE</scope>
    <source>
        <strain evidence="6">P33-2</strain>
        <strain evidence="7 12">Y2</strain>
    </source>
</reference>
<evidence type="ECO:0000313" key="10">
    <source>
        <dbReference type="Proteomes" id="UP000288388"/>
    </source>
</evidence>
<keyword evidence="1" id="KW-0805">Transcription regulation</keyword>
<comment type="caution">
    <text evidence="8">The sequence shown here is derived from an EMBL/GenBank/DDBJ whole genome shotgun (WGS) entry which is preliminary data.</text>
</comment>
<dbReference type="GO" id="GO:0006355">
    <property type="term" value="P:regulation of DNA-templated transcription"/>
    <property type="evidence" value="ECO:0007669"/>
    <property type="project" value="InterPro"/>
</dbReference>
<dbReference type="InterPro" id="IPR001867">
    <property type="entry name" value="OmpR/PhoB-type_DNA-bd"/>
</dbReference>
<dbReference type="RefSeq" id="WP_016181688.1">
    <property type="nucleotide sequence ID" value="NZ_CAAKNX010000090.1"/>
</dbReference>
<organism evidence="8 10">
    <name type="scientific">Enterococcus avium</name>
    <name type="common">Streptococcus avium</name>
    <dbReference type="NCBI Taxonomy" id="33945"/>
    <lineage>
        <taxon>Bacteria</taxon>
        <taxon>Bacillati</taxon>
        <taxon>Bacillota</taxon>
        <taxon>Bacilli</taxon>
        <taxon>Lactobacillales</taxon>
        <taxon>Enterococcaceae</taxon>
        <taxon>Enterococcus</taxon>
    </lineage>
</organism>
<sequence length="230" mass="26941">MQILILTKNILAEYDIQHRLQILSHEVYCSAHLLTLLKKGTRISNFDLVILSNTLSDQEAMETLENLKKMKRPILRKFDTEQTLEVEEFWMNHEVDGLITSHSLEVIREVITKKYLANKTFNQMNQLSPLNETNHVKIKRTISELNLSAMEHKLLKYLYFTEGKIASRDEICEHLWQGGTTQSKLSSLSVLIKKIRKKLQIRNIPETIIQTMWGKGYQVTSEFYEFLCIQ</sequence>
<evidence type="ECO:0000313" key="9">
    <source>
        <dbReference type="EMBL" id="TRZ35112.1"/>
    </source>
</evidence>
<gene>
    <name evidence="9" type="ORF">AUF17_13940</name>
    <name evidence="8" type="ORF">EK398_03465</name>
    <name evidence="6" type="ORF">P7D43_15940</name>
    <name evidence="7" type="ORF">P7D79_17855</name>
</gene>
<protein>
    <submittedName>
        <fullName evidence="9">Winged helix family transcriptional regulator</fullName>
    </submittedName>
    <submittedName>
        <fullName evidence="6">Winged helix-turn-helix domain-containing protein</fullName>
    </submittedName>
    <submittedName>
        <fullName evidence="8">Winged-helix domain-containing protein</fullName>
    </submittedName>
</protein>
<dbReference type="Gene3D" id="1.10.10.10">
    <property type="entry name" value="Winged helix-like DNA-binding domain superfamily/Winged helix DNA-binding domain"/>
    <property type="match status" value="1"/>
</dbReference>
<feature type="domain" description="OmpR/PhoB-type" evidence="5">
    <location>
        <begin position="119"/>
        <end position="221"/>
    </location>
</feature>
<evidence type="ECO:0000313" key="8">
    <source>
        <dbReference type="EMBL" id="RVU93996.1"/>
    </source>
</evidence>
<dbReference type="AlphaFoldDB" id="A0A2N8Q0M5"/>
<reference evidence="9 11" key="1">
    <citation type="submission" date="2017-10" db="EMBL/GenBank/DDBJ databases">
        <title>FDA dAtabase for Regulatory Grade micrObial Sequences (FDA-ARGOS): Supporting development and validation of Infectious Disease Dx tests.</title>
        <authorList>
            <person name="Campos J."/>
            <person name="Goldberg B."/>
            <person name="Tallon L.J."/>
            <person name="Sadzewicz L."/>
            <person name="Sengamalay N."/>
            <person name="Ott S."/>
            <person name="Godinez A."/>
            <person name="Nagaraj S."/>
            <person name="Vyas G."/>
            <person name="Aluvathingal J."/>
            <person name="Nadendla S."/>
            <person name="Geyer C."/>
            <person name="Nandy P."/>
            <person name="Hobson J."/>
            <person name="Sichtig H."/>
        </authorList>
    </citation>
    <scope>NUCLEOTIDE SEQUENCE [LARGE SCALE GENOMIC DNA]</scope>
    <source>
        <strain evidence="9 11">FDAARGOS_185</strain>
    </source>
</reference>
<evidence type="ECO:0000313" key="12">
    <source>
        <dbReference type="Proteomes" id="UP001264335"/>
    </source>
</evidence>